<keyword evidence="1" id="KW-0812">Transmembrane</keyword>
<feature type="transmembrane region" description="Helical" evidence="1">
    <location>
        <begin position="12"/>
        <end position="30"/>
    </location>
</feature>
<organism evidence="2 3">
    <name type="scientific">Candidatus Gottesmanbacteria bacterium RIFCSPHIGHO2_01_FULL_40_15</name>
    <dbReference type="NCBI Taxonomy" id="1798376"/>
    <lineage>
        <taxon>Bacteria</taxon>
        <taxon>Candidatus Gottesmaniibacteriota</taxon>
    </lineage>
</organism>
<evidence type="ECO:0000256" key="1">
    <source>
        <dbReference type="SAM" id="Phobius"/>
    </source>
</evidence>
<evidence type="ECO:0000313" key="2">
    <source>
        <dbReference type="EMBL" id="OGG08150.1"/>
    </source>
</evidence>
<keyword evidence="1" id="KW-0472">Membrane</keyword>
<keyword evidence="1" id="KW-1133">Transmembrane helix</keyword>
<accession>A0A1F5Z6U6</accession>
<dbReference type="EMBL" id="MFJF01000005">
    <property type="protein sequence ID" value="OGG08150.1"/>
    <property type="molecule type" value="Genomic_DNA"/>
</dbReference>
<dbReference type="AlphaFoldDB" id="A0A1F5Z6U6"/>
<comment type="caution">
    <text evidence="2">The sequence shown here is derived from an EMBL/GenBank/DDBJ whole genome shotgun (WGS) entry which is preliminary data.</text>
</comment>
<sequence>MTKIWKRVRLNKILLVLEVLILVIFGGFLFKRNIQKSTLQWVLIPGVDRPLDLFCNGQQLYPPNSWDWPFPAFSPDRRFYVNVSNGNKTKSKWIKMFKANTKKEIGRYYSEYSSLIVLCWAKDNSGIYLLDYDPGFRAMIDIGLPSKYGEVKKLLVPSST</sequence>
<dbReference type="Proteomes" id="UP000177354">
    <property type="component" value="Unassembled WGS sequence"/>
</dbReference>
<evidence type="ECO:0000313" key="3">
    <source>
        <dbReference type="Proteomes" id="UP000177354"/>
    </source>
</evidence>
<proteinExistence type="predicted"/>
<protein>
    <submittedName>
        <fullName evidence="2">Uncharacterized protein</fullName>
    </submittedName>
</protein>
<reference evidence="2 3" key="1">
    <citation type="journal article" date="2016" name="Nat. Commun.">
        <title>Thousands of microbial genomes shed light on interconnected biogeochemical processes in an aquifer system.</title>
        <authorList>
            <person name="Anantharaman K."/>
            <person name="Brown C.T."/>
            <person name="Hug L.A."/>
            <person name="Sharon I."/>
            <person name="Castelle C.J."/>
            <person name="Probst A.J."/>
            <person name="Thomas B.C."/>
            <person name="Singh A."/>
            <person name="Wilkins M.J."/>
            <person name="Karaoz U."/>
            <person name="Brodie E.L."/>
            <person name="Williams K.H."/>
            <person name="Hubbard S.S."/>
            <person name="Banfield J.F."/>
        </authorList>
    </citation>
    <scope>NUCLEOTIDE SEQUENCE [LARGE SCALE GENOMIC DNA]</scope>
</reference>
<name>A0A1F5Z6U6_9BACT</name>
<gene>
    <name evidence="2" type="ORF">A2777_02065</name>
</gene>